<dbReference type="EMBL" id="AP026830">
    <property type="protein sequence ID" value="BDR91175.1"/>
    <property type="molecule type" value="Genomic_DNA"/>
</dbReference>
<dbReference type="Proteomes" id="UP001060771">
    <property type="component" value="Chromosome"/>
</dbReference>
<keyword evidence="1" id="KW-0812">Transmembrane</keyword>
<evidence type="ECO:0000313" key="2">
    <source>
        <dbReference type="EMBL" id="BDR91175.1"/>
    </source>
</evidence>
<name>A0ABM8BJN9_9CREN</name>
<keyword evidence="1" id="KW-0472">Membrane</keyword>
<keyword evidence="3" id="KW-1185">Reference proteome</keyword>
<evidence type="ECO:0000256" key="1">
    <source>
        <dbReference type="SAM" id="Phobius"/>
    </source>
</evidence>
<keyword evidence="2" id="KW-0436">Ligase</keyword>
<reference evidence="3" key="1">
    <citation type="submission" date="2022-09" db="EMBL/GenBank/DDBJ databases">
        <title>Complete genome sequence of Vulcanisaeta souniana.</title>
        <authorList>
            <person name="Kato S."/>
            <person name="Itoh T."/>
            <person name="Ohkuma M."/>
        </authorList>
    </citation>
    <scope>NUCLEOTIDE SEQUENCE [LARGE SCALE GENOMIC DNA]</scope>
    <source>
        <strain evidence="3">JCM 11219</strain>
    </source>
</reference>
<gene>
    <name evidence="2" type="ORF">Vsou_02680</name>
</gene>
<protein>
    <submittedName>
        <fullName evidence="2">Carboxylate--amine ligase</fullName>
    </submittedName>
</protein>
<dbReference type="InterPro" id="IPR038389">
    <property type="entry name" value="PSMG2_sf"/>
</dbReference>
<dbReference type="Pfam" id="PF09754">
    <property type="entry name" value="PAC2"/>
    <property type="match status" value="1"/>
</dbReference>
<organism evidence="2 3">
    <name type="scientific">Vulcanisaeta souniana JCM 11219</name>
    <dbReference type="NCBI Taxonomy" id="1293586"/>
    <lineage>
        <taxon>Archaea</taxon>
        <taxon>Thermoproteota</taxon>
        <taxon>Thermoprotei</taxon>
        <taxon>Thermoproteales</taxon>
        <taxon>Thermoproteaceae</taxon>
        <taxon>Vulcanisaeta</taxon>
    </lineage>
</organism>
<proteinExistence type="predicted"/>
<dbReference type="SUPFAM" id="SSF159659">
    <property type="entry name" value="Cgl1923-like"/>
    <property type="match status" value="1"/>
</dbReference>
<accession>A0ABM8BJN9</accession>
<feature type="transmembrane region" description="Helical" evidence="1">
    <location>
        <begin position="33"/>
        <end position="50"/>
    </location>
</feature>
<dbReference type="GO" id="GO:0016874">
    <property type="term" value="F:ligase activity"/>
    <property type="evidence" value="ECO:0007669"/>
    <property type="project" value="UniProtKB-KW"/>
</dbReference>
<dbReference type="InterPro" id="IPR019151">
    <property type="entry name" value="Proteasome_assmbl_chaperone_2"/>
</dbReference>
<dbReference type="PANTHER" id="PTHR35610:SF3">
    <property type="entry name" value="PROTEASOME ASSEMBLY CHAPERONE FAMILY PROTEIN"/>
    <property type="match status" value="1"/>
</dbReference>
<dbReference type="PANTHER" id="PTHR35610">
    <property type="entry name" value="3-ISOPROPYLMALATE DEHYDRATASE-RELATED"/>
    <property type="match status" value="1"/>
</dbReference>
<keyword evidence="1" id="KW-1133">Transmembrane helix</keyword>
<sequence>MYVMLMLLIPGLGVVIAVNSVRINVMEPIMRPTYFLTGFAGIGMVGYLVVQHLSNSLNCRRVGFLVMPREPPFSAYVINTNMLSTPGEIYYCPGPEFTISIIHWDGDFMTKYAHEVTRALAHWVYINNFKEAILFGGLDNRLRGEDADQLRVAVTTEYRKRQSLGGIKLMELNYAIVGPLALLMNELERLGIPAISILPYAEPFRADPNAAIVAIQFLKELTGIEVDVSRLKELADMIDKELKEIQESIKRKEGPPHYI</sequence>
<evidence type="ECO:0000313" key="3">
    <source>
        <dbReference type="Proteomes" id="UP001060771"/>
    </source>
</evidence>
<dbReference type="Gene3D" id="3.40.50.10900">
    <property type="entry name" value="PAC-like subunit"/>
    <property type="match status" value="1"/>
</dbReference>